<evidence type="ECO:0000256" key="2">
    <source>
        <dbReference type="ARBA" id="ARBA00022448"/>
    </source>
</evidence>
<evidence type="ECO:0000256" key="8">
    <source>
        <dbReference type="SAM" id="Phobius"/>
    </source>
</evidence>
<dbReference type="InterPro" id="IPR006153">
    <property type="entry name" value="Cation/H_exchanger_TM"/>
</dbReference>
<dbReference type="SUPFAM" id="SSF52402">
    <property type="entry name" value="Adenine nucleotide alpha hydrolases-like"/>
    <property type="match status" value="1"/>
</dbReference>
<feature type="transmembrane region" description="Helical" evidence="8">
    <location>
        <begin position="274"/>
        <end position="292"/>
    </location>
</feature>
<keyword evidence="4 8" id="KW-0812">Transmembrane</keyword>
<proteinExistence type="predicted"/>
<reference evidence="11" key="1">
    <citation type="submission" date="2016-10" db="EMBL/GenBank/DDBJ databases">
        <authorList>
            <person name="Varghese N."/>
            <person name="Submissions S."/>
        </authorList>
    </citation>
    <scope>NUCLEOTIDE SEQUENCE [LARGE SCALE GENOMIC DNA]</scope>
    <source>
        <strain evidence="11">DSM 16471</strain>
    </source>
</reference>
<evidence type="ECO:0000256" key="4">
    <source>
        <dbReference type="ARBA" id="ARBA00022692"/>
    </source>
</evidence>
<evidence type="ECO:0000256" key="1">
    <source>
        <dbReference type="ARBA" id="ARBA00004141"/>
    </source>
</evidence>
<organism evidence="10 11">
    <name type="scientific">Maribacter orientalis</name>
    <dbReference type="NCBI Taxonomy" id="228957"/>
    <lineage>
        <taxon>Bacteria</taxon>
        <taxon>Pseudomonadati</taxon>
        <taxon>Bacteroidota</taxon>
        <taxon>Flavobacteriia</taxon>
        <taxon>Flavobacteriales</taxon>
        <taxon>Flavobacteriaceae</taxon>
        <taxon>Maribacter</taxon>
    </lineage>
</organism>
<evidence type="ECO:0000256" key="6">
    <source>
        <dbReference type="ARBA" id="ARBA00023065"/>
    </source>
</evidence>
<keyword evidence="5 8" id="KW-1133">Transmembrane helix</keyword>
<dbReference type="GO" id="GO:0016020">
    <property type="term" value="C:membrane"/>
    <property type="evidence" value="ECO:0007669"/>
    <property type="project" value="UniProtKB-SubCell"/>
</dbReference>
<feature type="transmembrane region" description="Helical" evidence="8">
    <location>
        <begin position="378"/>
        <end position="397"/>
    </location>
</feature>
<feature type="domain" description="Cation/H+ exchanger transmembrane" evidence="9">
    <location>
        <begin position="25"/>
        <end position="396"/>
    </location>
</feature>
<evidence type="ECO:0000259" key="9">
    <source>
        <dbReference type="Pfam" id="PF00999"/>
    </source>
</evidence>
<dbReference type="PANTHER" id="PTHR43562:SF4">
    <property type="entry name" value="NA(+)_H(+) ANTIPORTER NHAS5"/>
    <property type="match status" value="1"/>
</dbReference>
<dbReference type="STRING" id="228957.SAMN04488008_102122"/>
<keyword evidence="3" id="KW-0050">Antiport</keyword>
<feature type="transmembrane region" description="Helical" evidence="8">
    <location>
        <begin position="97"/>
        <end position="120"/>
    </location>
</feature>
<evidence type="ECO:0000256" key="3">
    <source>
        <dbReference type="ARBA" id="ARBA00022449"/>
    </source>
</evidence>
<keyword evidence="6" id="KW-0406">Ion transport</keyword>
<dbReference type="GO" id="GO:1902600">
    <property type="term" value="P:proton transmembrane transport"/>
    <property type="evidence" value="ECO:0007669"/>
    <property type="project" value="InterPro"/>
</dbReference>
<dbReference type="GO" id="GO:0015297">
    <property type="term" value="F:antiporter activity"/>
    <property type="evidence" value="ECO:0007669"/>
    <property type="project" value="UniProtKB-KW"/>
</dbReference>
<evidence type="ECO:0000313" key="11">
    <source>
        <dbReference type="Proteomes" id="UP000198990"/>
    </source>
</evidence>
<dbReference type="EMBL" id="FNZN01000002">
    <property type="protein sequence ID" value="SEK76655.1"/>
    <property type="molecule type" value="Genomic_DNA"/>
</dbReference>
<feature type="transmembrane region" description="Helical" evidence="8">
    <location>
        <begin position="126"/>
        <end position="145"/>
    </location>
</feature>
<gene>
    <name evidence="10" type="ORF">SAMN04488008_102122</name>
</gene>
<evidence type="ECO:0000256" key="7">
    <source>
        <dbReference type="ARBA" id="ARBA00023136"/>
    </source>
</evidence>
<feature type="transmembrane region" description="Helical" evidence="8">
    <location>
        <begin position="17"/>
        <end position="34"/>
    </location>
</feature>
<keyword evidence="7 8" id="KW-0472">Membrane</keyword>
<accession>A0A1H7JT22</accession>
<feature type="transmembrane region" description="Helical" evidence="8">
    <location>
        <begin position="157"/>
        <end position="177"/>
    </location>
</feature>
<dbReference type="Gene3D" id="3.40.50.620">
    <property type="entry name" value="HUPs"/>
    <property type="match status" value="1"/>
</dbReference>
<dbReference type="OrthoDB" id="9793589at2"/>
<dbReference type="Proteomes" id="UP000198990">
    <property type="component" value="Unassembled WGS sequence"/>
</dbReference>
<feature type="transmembrane region" description="Helical" evidence="8">
    <location>
        <begin position="337"/>
        <end position="358"/>
    </location>
</feature>
<evidence type="ECO:0000256" key="5">
    <source>
        <dbReference type="ARBA" id="ARBA00022989"/>
    </source>
</evidence>
<dbReference type="PANTHER" id="PTHR43562">
    <property type="entry name" value="NAPA-TYPE SODIUM/HYDROGEN ANTIPORTER"/>
    <property type="match status" value="1"/>
</dbReference>
<keyword evidence="2" id="KW-0813">Transport</keyword>
<feature type="transmembrane region" description="Helical" evidence="8">
    <location>
        <begin position="41"/>
        <end position="60"/>
    </location>
</feature>
<comment type="subcellular location">
    <subcellularLocation>
        <location evidence="1">Membrane</location>
        <topology evidence="1">Multi-pass membrane protein</topology>
    </subcellularLocation>
</comment>
<protein>
    <submittedName>
        <fullName evidence="10">Transporter, CPA2 family</fullName>
    </submittedName>
</protein>
<feature type="transmembrane region" description="Helical" evidence="8">
    <location>
        <begin position="189"/>
        <end position="211"/>
    </location>
</feature>
<evidence type="ECO:0000313" key="10">
    <source>
        <dbReference type="EMBL" id="SEK76655.1"/>
    </source>
</evidence>
<dbReference type="CDD" id="cd00293">
    <property type="entry name" value="USP-like"/>
    <property type="match status" value="1"/>
</dbReference>
<dbReference type="Gene3D" id="1.20.1530.20">
    <property type="match status" value="1"/>
</dbReference>
<sequence length="715" mass="79290">MISLNIVETTLPFTNPVLKFLLILVIILFTPIFLNKIKIPALLGLIIAGAVVGPNGFNLMERDSGIILSGTAGLLYIMFLAGLEMDLVDFKKNSKKSLVFGLYTFIIPMILGMIVSLYILKFSIPTSILLASMFASHTLIAYPLISKLGVAKNRAVNITVGGTLITDTLALLVLAVIVGMNTGEVNVTFWVKLSVSILIFGATVMLLFPIIGRWFFKRFHDNISHYIFVLMMVFLGAFLAELAGIEAIIGAFLTGLVLNRLILRTSPLMNRIEFVGNAIFIPFFLIGVGMLVDYRVFFKDLETIKVAAIMIIVATSAKFLAAWLTQKTFNFSTDERRLIFGLSNAQAAATLAAVLIGYNLIIGETATGEPIRLLNESILNGTILMILFTCTIATFVAQKGAKNIALLETSGMAAYDEEYIENILIPINNSDTTDDLINLGIIAKSKNNTNGLYALSIVDDYEMGSSADKHARKILEHATVTASATDNTIHTLLRYDINIVNGISSVAKEHKITDLILGLHIKKGISDSFLGNLTEGILSKCNPTTFIYKPYQPFGTIKRHVIIVPAHAEKEIGFPFWLTKVWNIAKNSSAKLIFFATKETNAAIDALQLKNPLVYEFREFKDWNTFLELKSEFQKDDNLVIVLSRKDKPSYDSNMSKIPSYLNKYFNAMSYLLVYPMQVGEFDKSQIDLTNPTLIEPFGKIDELEQTIAKILKRK</sequence>
<feature type="transmembrane region" description="Helical" evidence="8">
    <location>
        <begin position="304"/>
        <end position="325"/>
    </location>
</feature>
<dbReference type="AlphaFoldDB" id="A0A1H7JT22"/>
<dbReference type="Pfam" id="PF00999">
    <property type="entry name" value="Na_H_Exchanger"/>
    <property type="match status" value="1"/>
</dbReference>
<feature type="transmembrane region" description="Helical" evidence="8">
    <location>
        <begin position="66"/>
        <end position="85"/>
    </location>
</feature>
<dbReference type="InterPro" id="IPR014729">
    <property type="entry name" value="Rossmann-like_a/b/a_fold"/>
</dbReference>
<dbReference type="InterPro" id="IPR038770">
    <property type="entry name" value="Na+/solute_symporter_sf"/>
</dbReference>
<keyword evidence="11" id="KW-1185">Reference proteome</keyword>
<dbReference type="RefSeq" id="WP_091620377.1">
    <property type="nucleotide sequence ID" value="NZ_FNZN01000002.1"/>
</dbReference>
<name>A0A1H7JT22_9FLAO</name>